<comment type="similarity">
    <text evidence="1">Belongs to the protein kinase superfamily. AGC Ser/Thr protein kinase family. PDPK1 subfamily.</text>
</comment>
<keyword evidence="3 13" id="KW-0808">Transferase</keyword>
<gene>
    <name evidence="13" type="primary">PDPK1</name>
    <name evidence="13" type="ORF">H4R26_005632</name>
</gene>
<evidence type="ECO:0000256" key="10">
    <source>
        <dbReference type="ARBA" id="ARBA00048679"/>
    </source>
</evidence>
<comment type="catalytic activity">
    <reaction evidence="9">
        <text>L-threonyl-[protein] + ATP = O-phospho-L-threonyl-[protein] + ADP + H(+)</text>
        <dbReference type="Rhea" id="RHEA:46608"/>
        <dbReference type="Rhea" id="RHEA-COMP:11060"/>
        <dbReference type="Rhea" id="RHEA-COMP:11605"/>
        <dbReference type="ChEBI" id="CHEBI:15378"/>
        <dbReference type="ChEBI" id="CHEBI:30013"/>
        <dbReference type="ChEBI" id="CHEBI:30616"/>
        <dbReference type="ChEBI" id="CHEBI:61977"/>
        <dbReference type="ChEBI" id="CHEBI:456216"/>
        <dbReference type="EC" id="2.7.11.1"/>
    </reaction>
</comment>
<feature type="non-terminal residue" evidence="13">
    <location>
        <position position="1"/>
    </location>
</feature>
<evidence type="ECO:0000256" key="11">
    <source>
        <dbReference type="SAM" id="MobiDB-lite"/>
    </source>
</evidence>
<dbReference type="Pfam" id="PF00069">
    <property type="entry name" value="Pkinase"/>
    <property type="match status" value="1"/>
</dbReference>
<feature type="domain" description="Protein kinase" evidence="12">
    <location>
        <begin position="1"/>
        <end position="169"/>
    </location>
</feature>
<evidence type="ECO:0000256" key="7">
    <source>
        <dbReference type="ARBA" id="ARBA00047292"/>
    </source>
</evidence>
<evidence type="ECO:0000259" key="12">
    <source>
        <dbReference type="PROSITE" id="PS50011"/>
    </source>
</evidence>
<dbReference type="AlphaFoldDB" id="A0A9W8BCJ6"/>
<dbReference type="FunFam" id="1.10.510.10:FF:000534">
    <property type="entry name" value="Serine/threonine-protein kinase PKH2"/>
    <property type="match status" value="1"/>
</dbReference>
<dbReference type="GO" id="GO:0005524">
    <property type="term" value="F:ATP binding"/>
    <property type="evidence" value="ECO:0007669"/>
    <property type="project" value="UniProtKB-KW"/>
</dbReference>
<evidence type="ECO:0000256" key="6">
    <source>
        <dbReference type="ARBA" id="ARBA00022840"/>
    </source>
</evidence>
<evidence type="ECO:0000256" key="9">
    <source>
        <dbReference type="ARBA" id="ARBA00047899"/>
    </source>
</evidence>
<dbReference type="PANTHER" id="PTHR24353:SF37">
    <property type="entry name" value="CAMP-DEPENDENT PROTEIN KINASE CATALYTIC SUBUNIT PRKX"/>
    <property type="match status" value="1"/>
</dbReference>
<evidence type="ECO:0000256" key="3">
    <source>
        <dbReference type="ARBA" id="ARBA00022679"/>
    </source>
</evidence>
<dbReference type="EC" id="2.7.11.1" evidence="13"/>
<sequence>LSGLAEECARFYLAEIILAVEYMHMERTLHRDLKPENILLGSDMHILITDFGTAKMFAKGETDQRAYSFVGTAEYVSPELLTDKAADRNSDLWAIGCIAYQLLTGRPPFKGSNEYQTFQKILKLDYAFPPTMPPLACDLVERILVIEPESRLGSTQRGGFKELKAHPFFHAFNWHNLSARTPPPMVSASSAGMLTKTAAVAPAIPPKPALLRQSTITALSDDAAELEGIYEHRQSSSDEYGTEKTSESSFPASPDTPVDPLAGANLPPNLNGYQIDAQPVSPRQVPVHIASHPRPGAAGMHCLPPPPLPPQQHGQHMRPAVPPYYQSSYARAQSHSDNDIYNVRLNDHVPPPLRAEEMAVVQHHQQQQRNITRQQHMAVASSSSTTADYYTAATYRPPAQPMHSVYNYGAGTGGHLAVGSSRSWTAKLKSFVCCGTQ</sequence>
<evidence type="ECO:0000256" key="2">
    <source>
        <dbReference type="ARBA" id="ARBA00022527"/>
    </source>
</evidence>
<accession>A0A9W8BCJ6</accession>
<dbReference type="PROSITE" id="PS50011">
    <property type="entry name" value="PROTEIN_KINASE_DOM"/>
    <property type="match status" value="1"/>
</dbReference>
<dbReference type="SUPFAM" id="SSF56112">
    <property type="entry name" value="Protein kinase-like (PK-like)"/>
    <property type="match status" value="1"/>
</dbReference>
<keyword evidence="4" id="KW-0547">Nucleotide-binding</keyword>
<feature type="compositionally biased region" description="Basic and acidic residues" evidence="11">
    <location>
        <begin position="231"/>
        <end position="246"/>
    </location>
</feature>
<evidence type="ECO:0000256" key="1">
    <source>
        <dbReference type="ARBA" id="ARBA00010006"/>
    </source>
</evidence>
<proteinExistence type="inferred from homology"/>
<comment type="catalytic activity">
    <reaction evidence="10">
        <text>L-seryl-[protein] + ATP = O-phospho-L-seryl-[protein] + ADP + H(+)</text>
        <dbReference type="Rhea" id="RHEA:17989"/>
        <dbReference type="Rhea" id="RHEA-COMP:9863"/>
        <dbReference type="Rhea" id="RHEA-COMP:11604"/>
        <dbReference type="ChEBI" id="CHEBI:15378"/>
        <dbReference type="ChEBI" id="CHEBI:29999"/>
        <dbReference type="ChEBI" id="CHEBI:30616"/>
        <dbReference type="ChEBI" id="CHEBI:83421"/>
        <dbReference type="ChEBI" id="CHEBI:456216"/>
        <dbReference type="EC" id="2.7.11.1"/>
    </reaction>
</comment>
<evidence type="ECO:0000256" key="4">
    <source>
        <dbReference type="ARBA" id="ARBA00022741"/>
    </source>
</evidence>
<dbReference type="InterPro" id="IPR000719">
    <property type="entry name" value="Prot_kinase_dom"/>
</dbReference>
<dbReference type="Proteomes" id="UP001150907">
    <property type="component" value="Unassembled WGS sequence"/>
</dbReference>
<dbReference type="Gene3D" id="1.10.510.10">
    <property type="entry name" value="Transferase(Phosphotransferase) domain 1"/>
    <property type="match status" value="1"/>
</dbReference>
<dbReference type="GO" id="GO:0004691">
    <property type="term" value="F:cAMP-dependent protein kinase activity"/>
    <property type="evidence" value="ECO:0007669"/>
    <property type="project" value="UniProtKB-EC"/>
</dbReference>
<evidence type="ECO:0000313" key="14">
    <source>
        <dbReference type="Proteomes" id="UP001150907"/>
    </source>
</evidence>
<evidence type="ECO:0000256" key="5">
    <source>
        <dbReference type="ARBA" id="ARBA00022777"/>
    </source>
</evidence>
<comment type="catalytic activity">
    <reaction evidence="7">
        <text>L-threonyl-[protein] + ATP = O-phospho-L-threonyl-[protein] + ADP + H(+)</text>
        <dbReference type="Rhea" id="RHEA:46608"/>
        <dbReference type="Rhea" id="RHEA-COMP:11060"/>
        <dbReference type="Rhea" id="RHEA-COMP:11605"/>
        <dbReference type="ChEBI" id="CHEBI:15378"/>
        <dbReference type="ChEBI" id="CHEBI:30013"/>
        <dbReference type="ChEBI" id="CHEBI:30616"/>
        <dbReference type="ChEBI" id="CHEBI:61977"/>
        <dbReference type="ChEBI" id="CHEBI:456216"/>
        <dbReference type="EC" id="2.7.11.11"/>
    </reaction>
</comment>
<organism evidence="13 14">
    <name type="scientific">Coemansia thaxteri</name>
    <dbReference type="NCBI Taxonomy" id="2663907"/>
    <lineage>
        <taxon>Eukaryota</taxon>
        <taxon>Fungi</taxon>
        <taxon>Fungi incertae sedis</taxon>
        <taxon>Zoopagomycota</taxon>
        <taxon>Kickxellomycotina</taxon>
        <taxon>Kickxellomycetes</taxon>
        <taxon>Kickxellales</taxon>
        <taxon>Kickxellaceae</taxon>
        <taxon>Coemansia</taxon>
    </lineage>
</organism>
<dbReference type="InterPro" id="IPR011009">
    <property type="entry name" value="Kinase-like_dom_sf"/>
</dbReference>
<keyword evidence="14" id="KW-1185">Reference proteome</keyword>
<keyword evidence="6" id="KW-0067">ATP-binding</keyword>
<keyword evidence="5 13" id="KW-0418">Kinase</keyword>
<feature type="region of interest" description="Disordered" evidence="11">
    <location>
        <begin position="231"/>
        <end position="276"/>
    </location>
</feature>
<keyword evidence="2" id="KW-0723">Serine/threonine-protein kinase</keyword>
<dbReference type="GO" id="GO:0005952">
    <property type="term" value="C:cAMP-dependent protein kinase complex"/>
    <property type="evidence" value="ECO:0007669"/>
    <property type="project" value="TreeGrafter"/>
</dbReference>
<name>A0A9W8BCJ6_9FUNG</name>
<comment type="catalytic activity">
    <reaction evidence="8">
        <text>L-seryl-[protein] + ATP = O-phospho-L-seryl-[protein] + ADP + H(+)</text>
        <dbReference type="Rhea" id="RHEA:17989"/>
        <dbReference type="Rhea" id="RHEA-COMP:9863"/>
        <dbReference type="Rhea" id="RHEA-COMP:11604"/>
        <dbReference type="ChEBI" id="CHEBI:15378"/>
        <dbReference type="ChEBI" id="CHEBI:29999"/>
        <dbReference type="ChEBI" id="CHEBI:30616"/>
        <dbReference type="ChEBI" id="CHEBI:83421"/>
        <dbReference type="ChEBI" id="CHEBI:456216"/>
        <dbReference type="EC" id="2.7.11.11"/>
    </reaction>
</comment>
<reference evidence="13" key="1">
    <citation type="submission" date="2022-07" db="EMBL/GenBank/DDBJ databases">
        <title>Phylogenomic reconstructions and comparative analyses of Kickxellomycotina fungi.</title>
        <authorList>
            <person name="Reynolds N.K."/>
            <person name="Stajich J.E."/>
            <person name="Barry K."/>
            <person name="Grigoriev I.V."/>
            <person name="Crous P."/>
            <person name="Smith M.E."/>
        </authorList>
    </citation>
    <scope>NUCLEOTIDE SEQUENCE</scope>
    <source>
        <strain evidence="13">IMI 214461</strain>
    </source>
</reference>
<dbReference type="EMBL" id="JANBQF010001126">
    <property type="protein sequence ID" value="KAJ1997975.1"/>
    <property type="molecule type" value="Genomic_DNA"/>
</dbReference>
<dbReference type="SMART" id="SM00220">
    <property type="entry name" value="S_TKc"/>
    <property type="match status" value="1"/>
</dbReference>
<dbReference type="PANTHER" id="PTHR24353">
    <property type="entry name" value="CYCLIC NUCLEOTIDE-DEPENDENT PROTEIN KINASE"/>
    <property type="match status" value="1"/>
</dbReference>
<comment type="caution">
    <text evidence="13">The sequence shown here is derived from an EMBL/GenBank/DDBJ whole genome shotgun (WGS) entry which is preliminary data.</text>
</comment>
<evidence type="ECO:0000313" key="13">
    <source>
        <dbReference type="EMBL" id="KAJ1997975.1"/>
    </source>
</evidence>
<dbReference type="OrthoDB" id="347657at2759"/>
<protein>
    <submittedName>
        <fullName evidence="13">3-phosphoinositide dependent protein kinase-1</fullName>
        <ecNumber evidence="13">2.7.11.1</ecNumber>
    </submittedName>
</protein>
<evidence type="ECO:0000256" key="8">
    <source>
        <dbReference type="ARBA" id="ARBA00047454"/>
    </source>
</evidence>